<sequence>MVAPSPRLTRLDDRATDMTNDEIAAILAKPYAQQLLNGPEPARLAYNGLDGDPRVIPIGFWTEGDRVLMATVPKAAKVSALRRNPKVALTIDQGAFPPKVLLIRGTAEVELADGIPDGYLAAGHNVMNDEQYPDWVAGVRALYDDMVVITITPTWVKLLDFETTIPKAVEDLIKEKTAAG</sequence>
<evidence type="ECO:0000313" key="3">
    <source>
        <dbReference type="EMBL" id="CAB4834000.1"/>
    </source>
</evidence>
<name>A0A6J7HX52_9ZZZZ</name>
<dbReference type="EMBL" id="CAEZYR010000005">
    <property type="protein sequence ID" value="CAB4727618.1"/>
    <property type="molecule type" value="Genomic_DNA"/>
</dbReference>
<gene>
    <name evidence="2" type="ORF">UFOPK2754_00264</name>
    <name evidence="3" type="ORF">UFOPK3139_01948</name>
    <name evidence="4" type="ORF">UFOPK3543_02126</name>
    <name evidence="5" type="ORF">UFOPK3967_02388</name>
</gene>
<protein>
    <submittedName>
        <fullName evidence="4">Unannotated protein</fullName>
    </submittedName>
</protein>
<feature type="domain" description="Pyridoxamine 5'-phosphate oxidase N-terminal" evidence="1">
    <location>
        <begin position="32"/>
        <end position="158"/>
    </location>
</feature>
<evidence type="ECO:0000259" key="1">
    <source>
        <dbReference type="Pfam" id="PF01243"/>
    </source>
</evidence>
<evidence type="ECO:0000313" key="4">
    <source>
        <dbReference type="EMBL" id="CAB4921790.1"/>
    </source>
</evidence>
<dbReference type="Pfam" id="PF01243">
    <property type="entry name" value="PNPOx_N"/>
    <property type="match status" value="1"/>
</dbReference>
<reference evidence="4" key="1">
    <citation type="submission" date="2020-05" db="EMBL/GenBank/DDBJ databases">
        <authorList>
            <person name="Chiriac C."/>
            <person name="Salcher M."/>
            <person name="Ghai R."/>
            <person name="Kavagutti S V."/>
        </authorList>
    </citation>
    <scope>NUCLEOTIDE SEQUENCE</scope>
</reference>
<dbReference type="Gene3D" id="2.30.110.10">
    <property type="entry name" value="Electron Transport, Fmn-binding Protein, Chain A"/>
    <property type="match status" value="1"/>
</dbReference>
<dbReference type="EMBL" id="CAFABA010000086">
    <property type="protein sequence ID" value="CAB4834000.1"/>
    <property type="molecule type" value="Genomic_DNA"/>
</dbReference>
<dbReference type="InterPro" id="IPR011576">
    <property type="entry name" value="Pyridox_Oxase_N"/>
</dbReference>
<evidence type="ECO:0000313" key="2">
    <source>
        <dbReference type="EMBL" id="CAB4727618.1"/>
    </source>
</evidence>
<dbReference type="EMBL" id="CAFBMH010000093">
    <property type="protein sequence ID" value="CAB4921790.1"/>
    <property type="molecule type" value="Genomic_DNA"/>
</dbReference>
<accession>A0A6J7HX52</accession>
<evidence type="ECO:0000313" key="5">
    <source>
        <dbReference type="EMBL" id="CAB5013900.1"/>
    </source>
</evidence>
<dbReference type="InterPro" id="IPR012349">
    <property type="entry name" value="Split_barrel_FMN-bd"/>
</dbReference>
<dbReference type="SUPFAM" id="SSF50475">
    <property type="entry name" value="FMN-binding split barrel"/>
    <property type="match status" value="1"/>
</dbReference>
<organism evidence="4">
    <name type="scientific">freshwater metagenome</name>
    <dbReference type="NCBI Taxonomy" id="449393"/>
    <lineage>
        <taxon>unclassified sequences</taxon>
        <taxon>metagenomes</taxon>
        <taxon>ecological metagenomes</taxon>
    </lineage>
</organism>
<proteinExistence type="predicted"/>
<dbReference type="AlphaFoldDB" id="A0A6J7HX52"/>
<dbReference type="EMBL" id="CAFBOS010000179">
    <property type="protein sequence ID" value="CAB5013900.1"/>
    <property type="molecule type" value="Genomic_DNA"/>
</dbReference>